<organism evidence="1 2">
    <name type="scientific">Mycoplasma wenyonii</name>
    <dbReference type="NCBI Taxonomy" id="65123"/>
    <lineage>
        <taxon>Bacteria</taxon>
        <taxon>Bacillati</taxon>
        <taxon>Mycoplasmatota</taxon>
        <taxon>Mollicutes</taxon>
        <taxon>Mycoplasmataceae</taxon>
        <taxon>Mycoplasma</taxon>
    </lineage>
</organism>
<proteinExistence type="predicted"/>
<dbReference type="AlphaFoldDB" id="A0A328PT40"/>
<gene>
    <name evidence="1" type="ORF">DNK47_02600</name>
</gene>
<dbReference type="EMBL" id="QKVO01000012">
    <property type="protein sequence ID" value="RAO94900.1"/>
    <property type="molecule type" value="Genomic_DNA"/>
</dbReference>
<protein>
    <submittedName>
        <fullName evidence="1">Uncharacterized protein</fullName>
    </submittedName>
</protein>
<sequence length="255" mass="27918">MRGGILPIAGFAGIVGSIASVVGFSTSNSRPDIPALTSATHTWSDIWLPNQISAEFECNGSVWNPKANSRKGSFETIGTKFNWTLKLDSNDGKLLKEQGKINKVIDINIARNNNNEKIWPIVGGNANETLRVWVYPSKNNLAIEMKFVEVPSMSGNFAYISTRQGSLGTLNCSIDNSLILKTSSGGIIYEQDKQVWNNKVGRISTTRKLDVEISLGACKPKEGGKELECSLKVMSKDLFDWSKKVNSEATITLSQ</sequence>
<accession>A0A328PT40</accession>
<reference evidence="2" key="1">
    <citation type="submission" date="2018-06" db="EMBL/GenBank/DDBJ databases">
        <authorList>
            <person name="Martinez Ocampo F."/>
            <person name="Quiroz Castaneda R.E."/>
            <person name="Rojas Lopez X."/>
        </authorList>
    </citation>
    <scope>NUCLEOTIDE SEQUENCE [LARGE SCALE GENOMIC DNA]</scope>
    <source>
        <strain evidence="2">INIFAP02</strain>
    </source>
</reference>
<evidence type="ECO:0000313" key="2">
    <source>
        <dbReference type="Proteomes" id="UP000249762"/>
    </source>
</evidence>
<comment type="caution">
    <text evidence="1">The sequence shown here is derived from an EMBL/GenBank/DDBJ whole genome shotgun (WGS) entry which is preliminary data.</text>
</comment>
<dbReference type="Proteomes" id="UP000249762">
    <property type="component" value="Unassembled WGS sequence"/>
</dbReference>
<name>A0A328PT40_9MOLU</name>
<evidence type="ECO:0000313" key="1">
    <source>
        <dbReference type="EMBL" id="RAO94900.1"/>
    </source>
</evidence>
<keyword evidence="2" id="KW-1185">Reference proteome</keyword>